<dbReference type="AlphaFoldDB" id="A0A8T1Z1Z0"/>
<reference evidence="3 4" key="1">
    <citation type="submission" date="2020-12" db="EMBL/GenBank/DDBJ databases">
        <title>Concerted genomic and epigenomic changes stabilize Arabidopsis allopolyploids.</title>
        <authorList>
            <person name="Chen Z."/>
        </authorList>
    </citation>
    <scope>NUCLEOTIDE SEQUENCE [LARGE SCALE GENOMIC DNA]</scope>
    <source>
        <strain evidence="3">Allo738</strain>
        <tissue evidence="3">Leaf</tissue>
    </source>
</reference>
<organism evidence="3 4">
    <name type="scientific">Arabidopsis thaliana x Arabidopsis arenosa</name>
    <dbReference type="NCBI Taxonomy" id="1240361"/>
    <lineage>
        <taxon>Eukaryota</taxon>
        <taxon>Viridiplantae</taxon>
        <taxon>Streptophyta</taxon>
        <taxon>Embryophyta</taxon>
        <taxon>Tracheophyta</taxon>
        <taxon>Spermatophyta</taxon>
        <taxon>Magnoliopsida</taxon>
        <taxon>eudicotyledons</taxon>
        <taxon>Gunneridae</taxon>
        <taxon>Pentapetalae</taxon>
        <taxon>rosids</taxon>
        <taxon>malvids</taxon>
        <taxon>Brassicales</taxon>
        <taxon>Brassicaceae</taxon>
        <taxon>Camelineae</taxon>
        <taxon>Arabidopsis</taxon>
    </lineage>
</organism>
<evidence type="ECO:0000256" key="1">
    <source>
        <dbReference type="SAM" id="Phobius"/>
    </source>
</evidence>
<feature type="domain" description="Peptidase S54 rhomboid" evidence="2">
    <location>
        <begin position="109"/>
        <end position="254"/>
    </location>
</feature>
<dbReference type="Proteomes" id="UP000694240">
    <property type="component" value="Chromosome 11"/>
</dbReference>
<evidence type="ECO:0000259" key="2">
    <source>
        <dbReference type="Pfam" id="PF01694"/>
    </source>
</evidence>
<dbReference type="PANTHER" id="PTHR43066:SF5">
    <property type="entry name" value="RHOMBOID-LIKE PROTEIN 11, CHLOROPLASTIC-RELATED"/>
    <property type="match status" value="1"/>
</dbReference>
<evidence type="ECO:0000313" key="4">
    <source>
        <dbReference type="Proteomes" id="UP000694240"/>
    </source>
</evidence>
<evidence type="ECO:0000313" key="3">
    <source>
        <dbReference type="EMBL" id="KAG7551919.1"/>
    </source>
</evidence>
<dbReference type="FunFam" id="1.20.1540.10:FF:000013">
    <property type="entry name" value="Rhomboid protease aarA"/>
    <property type="match status" value="1"/>
</dbReference>
<keyword evidence="4" id="KW-1185">Reference proteome</keyword>
<dbReference type="EMBL" id="JAEFBK010000011">
    <property type="protein sequence ID" value="KAG7551919.1"/>
    <property type="molecule type" value="Genomic_DNA"/>
</dbReference>
<dbReference type="GO" id="GO:0016020">
    <property type="term" value="C:membrane"/>
    <property type="evidence" value="ECO:0007669"/>
    <property type="project" value="InterPro"/>
</dbReference>
<accession>A0A8T1Z1Z0</accession>
<name>A0A8T1Z1Z0_9BRAS</name>
<sequence>MSQLHLHLHLHPHYLSLPHSSSLCSKLPSLHRCRVASLPTNSHLSANSTNSTVFRPLTVVRSRSSETDITPQFELEKPQKQANGIFLIILINLAIFMAQHFFQVRGIKSMNHLSSNLFLLYIFGKIVEEEKGNFGLWLSYLFTGVGANLVSWFTLPPNSVSAGASGAVFGLFVISVRVKMSPGWRKFLEFLILGQFVMKRVFEAAQTSTGLLETKFCGYIFGGNEFLTIIQTVRPVAQFSGALLGVLLVWLLSKFLSEPVDQEVIQSLQK</sequence>
<gene>
    <name evidence="3" type="ORF">ISN45_Aa06g025440</name>
</gene>
<proteinExistence type="predicted"/>
<keyword evidence="1" id="KW-1133">Transmembrane helix</keyword>
<protein>
    <submittedName>
        <fullName evidence="3">Peptidase S54 rhomboid domain</fullName>
    </submittedName>
</protein>
<keyword evidence="1" id="KW-0472">Membrane</keyword>
<feature type="transmembrane region" description="Helical" evidence="1">
    <location>
        <begin position="84"/>
        <end position="103"/>
    </location>
</feature>
<feature type="transmembrane region" description="Helical" evidence="1">
    <location>
        <begin position="134"/>
        <end position="154"/>
    </location>
</feature>
<dbReference type="InterPro" id="IPR022764">
    <property type="entry name" value="Peptidase_S54_rhomboid_dom"/>
</dbReference>
<dbReference type="Pfam" id="PF01694">
    <property type="entry name" value="Rhomboid"/>
    <property type="match status" value="1"/>
</dbReference>
<dbReference type="PANTHER" id="PTHR43066">
    <property type="entry name" value="RHOMBOID-RELATED PROTEIN"/>
    <property type="match status" value="1"/>
</dbReference>
<keyword evidence="1" id="KW-0812">Transmembrane</keyword>
<dbReference type="GO" id="GO:0004252">
    <property type="term" value="F:serine-type endopeptidase activity"/>
    <property type="evidence" value="ECO:0007669"/>
    <property type="project" value="InterPro"/>
</dbReference>
<feature type="transmembrane region" description="Helical" evidence="1">
    <location>
        <begin position="160"/>
        <end position="178"/>
    </location>
</feature>
<comment type="caution">
    <text evidence="3">The sequence shown here is derived from an EMBL/GenBank/DDBJ whole genome shotgun (WGS) entry which is preliminary data.</text>
</comment>